<dbReference type="GO" id="GO:0005524">
    <property type="term" value="F:ATP binding"/>
    <property type="evidence" value="ECO:0007669"/>
    <property type="project" value="UniProtKB-KW"/>
</dbReference>
<evidence type="ECO:0000256" key="4">
    <source>
        <dbReference type="ARBA" id="ARBA00022840"/>
    </source>
</evidence>
<evidence type="ECO:0000256" key="1">
    <source>
        <dbReference type="ARBA" id="ARBA00005417"/>
    </source>
</evidence>
<dbReference type="Proteomes" id="UP001206128">
    <property type="component" value="Unassembled WGS sequence"/>
</dbReference>
<dbReference type="PROSITE" id="PS50893">
    <property type="entry name" value="ABC_TRANSPORTER_2"/>
    <property type="match status" value="1"/>
</dbReference>
<dbReference type="Pfam" id="PF00005">
    <property type="entry name" value="ABC_tran"/>
    <property type="match status" value="1"/>
</dbReference>
<comment type="similarity">
    <text evidence="1">Belongs to the ABC transporter superfamily.</text>
</comment>
<evidence type="ECO:0000256" key="2">
    <source>
        <dbReference type="ARBA" id="ARBA00022448"/>
    </source>
</evidence>
<feature type="domain" description="ABC transporter" evidence="5">
    <location>
        <begin position="21"/>
        <end position="246"/>
    </location>
</feature>
<dbReference type="PROSITE" id="PS00211">
    <property type="entry name" value="ABC_TRANSPORTER_1"/>
    <property type="match status" value="1"/>
</dbReference>
<dbReference type="Gene3D" id="3.40.50.300">
    <property type="entry name" value="P-loop containing nucleotide triphosphate hydrolases"/>
    <property type="match status" value="1"/>
</dbReference>
<evidence type="ECO:0000256" key="3">
    <source>
        <dbReference type="ARBA" id="ARBA00022741"/>
    </source>
</evidence>
<dbReference type="InterPro" id="IPR003439">
    <property type="entry name" value="ABC_transporter-like_ATP-bd"/>
</dbReference>
<dbReference type="InterPro" id="IPR017871">
    <property type="entry name" value="ABC_transporter-like_CS"/>
</dbReference>
<keyword evidence="7" id="KW-1185">Reference proteome</keyword>
<dbReference type="InterPro" id="IPR003593">
    <property type="entry name" value="AAA+_ATPase"/>
</dbReference>
<keyword evidence="3" id="KW-0547">Nucleotide-binding</keyword>
<gene>
    <name evidence="6" type="ORF">LX83_004149</name>
</gene>
<name>A0AAE3GFG4_9PSEU</name>
<sequence length="249" mass="26412">MKIIVVNSGSLVTVDGVRPAVVLHEVSAGYARELVLQRVTACVPSARATVVLGPNGSGKTTLLNVIAGVLAPVSGAVDRASTPAPAYVPQHSAVSDTLPMTVRDAVAMGRWARLGPWRRLSTQDKEIVDECLARLDIDGLATRKLGALSGGQRQRALVAQGLAQRSGLLLLDEPSTGLDLEAQRRIAEVLRQECAAGRTVVHTTHDLDEALRADHCLLLNAGRLVAQGAPADVLTEDTVRAVWHTSRPR</sequence>
<dbReference type="InterPro" id="IPR027417">
    <property type="entry name" value="P-loop_NTPase"/>
</dbReference>
<accession>A0AAE3GFG4</accession>
<dbReference type="AlphaFoldDB" id="A0AAE3GFG4"/>
<evidence type="ECO:0000259" key="5">
    <source>
        <dbReference type="PROSITE" id="PS50893"/>
    </source>
</evidence>
<evidence type="ECO:0000313" key="7">
    <source>
        <dbReference type="Proteomes" id="UP001206128"/>
    </source>
</evidence>
<keyword evidence="4 6" id="KW-0067">ATP-binding</keyword>
<reference evidence="6" key="1">
    <citation type="submission" date="2022-06" db="EMBL/GenBank/DDBJ databases">
        <title>Genomic Encyclopedia of Archaeal and Bacterial Type Strains, Phase II (KMG-II): from individual species to whole genera.</title>
        <authorList>
            <person name="Goeker M."/>
        </authorList>
    </citation>
    <scope>NUCLEOTIDE SEQUENCE</scope>
    <source>
        <strain evidence="6">DSM 43935</strain>
    </source>
</reference>
<dbReference type="PANTHER" id="PTHR42734:SF5">
    <property type="entry name" value="IRON TRANSPORT SYSTEM ATP-BINDING PROTEIN HI_0361-RELATED"/>
    <property type="match status" value="1"/>
</dbReference>
<dbReference type="PANTHER" id="PTHR42734">
    <property type="entry name" value="METAL TRANSPORT SYSTEM ATP-BINDING PROTEIN TM_0124-RELATED"/>
    <property type="match status" value="1"/>
</dbReference>
<keyword evidence="2" id="KW-0813">Transport</keyword>
<dbReference type="GO" id="GO:0016887">
    <property type="term" value="F:ATP hydrolysis activity"/>
    <property type="evidence" value="ECO:0007669"/>
    <property type="project" value="InterPro"/>
</dbReference>
<dbReference type="EMBL" id="JAMTCK010000009">
    <property type="protein sequence ID" value="MCP2167276.1"/>
    <property type="molecule type" value="Genomic_DNA"/>
</dbReference>
<evidence type="ECO:0000313" key="6">
    <source>
        <dbReference type="EMBL" id="MCP2167276.1"/>
    </source>
</evidence>
<dbReference type="InterPro" id="IPR050153">
    <property type="entry name" value="Metal_Ion_Import_ABC"/>
</dbReference>
<proteinExistence type="inferred from homology"/>
<dbReference type="InterPro" id="IPR047748">
    <property type="entry name" value="AztA-like"/>
</dbReference>
<comment type="caution">
    <text evidence="6">The sequence shown here is derived from an EMBL/GenBank/DDBJ whole genome shotgun (WGS) entry which is preliminary data.</text>
</comment>
<dbReference type="SUPFAM" id="SSF52540">
    <property type="entry name" value="P-loop containing nucleoside triphosphate hydrolases"/>
    <property type="match status" value="1"/>
</dbReference>
<dbReference type="NCBIfam" id="NF040873">
    <property type="entry name" value="AztA"/>
    <property type="match status" value="1"/>
</dbReference>
<organism evidence="6 7">
    <name type="scientific">Goodfellowiella coeruleoviolacea</name>
    <dbReference type="NCBI Taxonomy" id="334858"/>
    <lineage>
        <taxon>Bacteria</taxon>
        <taxon>Bacillati</taxon>
        <taxon>Actinomycetota</taxon>
        <taxon>Actinomycetes</taxon>
        <taxon>Pseudonocardiales</taxon>
        <taxon>Pseudonocardiaceae</taxon>
        <taxon>Goodfellowiella</taxon>
    </lineage>
</organism>
<dbReference type="SMART" id="SM00382">
    <property type="entry name" value="AAA"/>
    <property type="match status" value="1"/>
</dbReference>
<protein>
    <submittedName>
        <fullName evidence="6">Zinc/manganese transport system ATP-binding protein</fullName>
    </submittedName>
</protein>